<dbReference type="PANTHER" id="PTHR43490:SF99">
    <property type="entry name" value="SHORT-CHAIN DEHYDROGENASE_REDUCTASE"/>
    <property type="match status" value="1"/>
</dbReference>
<comment type="similarity">
    <text evidence="1 6">Belongs to the short-chain dehydrogenases/reductases (SDR) family.</text>
</comment>
<dbReference type="SUPFAM" id="SSF47336">
    <property type="entry name" value="ACP-like"/>
    <property type="match status" value="1"/>
</dbReference>
<dbReference type="Gene3D" id="1.10.1200.10">
    <property type="entry name" value="ACP-like"/>
    <property type="match status" value="1"/>
</dbReference>
<evidence type="ECO:0000256" key="3">
    <source>
        <dbReference type="ARBA" id="ARBA00022553"/>
    </source>
</evidence>
<evidence type="ECO:0000259" key="7">
    <source>
        <dbReference type="PROSITE" id="PS50075"/>
    </source>
</evidence>
<keyword evidence="2" id="KW-0596">Phosphopantetheine</keyword>
<keyword evidence="5" id="KW-0560">Oxidoreductase</keyword>
<dbReference type="Pfam" id="PF00106">
    <property type="entry name" value="adh_short"/>
    <property type="match status" value="1"/>
</dbReference>
<dbReference type="PRINTS" id="PR00080">
    <property type="entry name" value="SDRFAMILY"/>
</dbReference>
<name>A0ABU8U9D4_9ACTN</name>
<feature type="domain" description="Carrier" evidence="7">
    <location>
        <begin position="257"/>
        <end position="335"/>
    </location>
</feature>
<dbReference type="InterPro" id="IPR002347">
    <property type="entry name" value="SDR_fam"/>
</dbReference>
<evidence type="ECO:0000256" key="1">
    <source>
        <dbReference type="ARBA" id="ARBA00006484"/>
    </source>
</evidence>
<protein>
    <submittedName>
        <fullName evidence="8">SDR family NAD(P)-dependent oxidoreductase</fullName>
    </submittedName>
</protein>
<dbReference type="CDD" id="cd05324">
    <property type="entry name" value="carb_red_PTCR-like_SDR_c"/>
    <property type="match status" value="1"/>
</dbReference>
<dbReference type="InterPro" id="IPR045313">
    <property type="entry name" value="CBR1-like"/>
</dbReference>
<dbReference type="InterPro" id="IPR036736">
    <property type="entry name" value="ACP-like_sf"/>
</dbReference>
<gene>
    <name evidence="8" type="ORF">WKI68_29115</name>
</gene>
<organism evidence="8 9">
    <name type="scientific">Streptomyces caledonius</name>
    <dbReference type="NCBI Taxonomy" id="3134107"/>
    <lineage>
        <taxon>Bacteria</taxon>
        <taxon>Bacillati</taxon>
        <taxon>Actinomycetota</taxon>
        <taxon>Actinomycetes</taxon>
        <taxon>Kitasatosporales</taxon>
        <taxon>Streptomycetaceae</taxon>
        <taxon>Streptomyces</taxon>
    </lineage>
</organism>
<keyword evidence="4" id="KW-0521">NADP</keyword>
<proteinExistence type="inferred from homology"/>
<keyword evidence="3" id="KW-0597">Phosphoprotein</keyword>
<dbReference type="SUPFAM" id="SSF51735">
    <property type="entry name" value="NAD(P)-binding Rossmann-fold domains"/>
    <property type="match status" value="1"/>
</dbReference>
<evidence type="ECO:0000256" key="5">
    <source>
        <dbReference type="ARBA" id="ARBA00023002"/>
    </source>
</evidence>
<evidence type="ECO:0000313" key="9">
    <source>
        <dbReference type="Proteomes" id="UP001382904"/>
    </source>
</evidence>
<evidence type="ECO:0000256" key="4">
    <source>
        <dbReference type="ARBA" id="ARBA00022857"/>
    </source>
</evidence>
<accession>A0ABU8U9D4</accession>
<keyword evidence="9" id="KW-1185">Reference proteome</keyword>
<dbReference type="InterPro" id="IPR036291">
    <property type="entry name" value="NAD(P)-bd_dom_sf"/>
</dbReference>
<dbReference type="PANTHER" id="PTHR43490">
    <property type="entry name" value="(+)-NEOMENTHOL DEHYDROGENASE"/>
    <property type="match status" value="1"/>
</dbReference>
<evidence type="ECO:0000256" key="6">
    <source>
        <dbReference type="RuleBase" id="RU000363"/>
    </source>
</evidence>
<dbReference type="PRINTS" id="PR00081">
    <property type="entry name" value="GDHRDH"/>
</dbReference>
<dbReference type="Pfam" id="PF00550">
    <property type="entry name" value="PP-binding"/>
    <property type="match status" value="1"/>
</dbReference>
<comment type="caution">
    <text evidence="8">The sequence shown here is derived from an EMBL/GenBank/DDBJ whole genome shotgun (WGS) entry which is preliminary data.</text>
</comment>
<reference evidence="8 9" key="1">
    <citation type="submission" date="2024-03" db="EMBL/GenBank/DDBJ databases">
        <title>Novel Streptomyces species of biotechnological and ecological value are a feature of Machair soil.</title>
        <authorList>
            <person name="Prole J.R."/>
            <person name="Goodfellow M."/>
            <person name="Allenby N."/>
            <person name="Ward A.C."/>
        </authorList>
    </citation>
    <scope>NUCLEOTIDE SEQUENCE [LARGE SCALE GENOMIC DNA]</scope>
    <source>
        <strain evidence="8 9">MS1.HAVA.3</strain>
    </source>
</reference>
<evidence type="ECO:0000313" key="8">
    <source>
        <dbReference type="EMBL" id="MEJ8644285.1"/>
    </source>
</evidence>
<dbReference type="InterPro" id="IPR020806">
    <property type="entry name" value="PKS_PP-bd"/>
</dbReference>
<dbReference type="Proteomes" id="UP001382904">
    <property type="component" value="Unassembled WGS sequence"/>
</dbReference>
<dbReference type="Gene3D" id="3.40.50.720">
    <property type="entry name" value="NAD(P)-binding Rossmann-like Domain"/>
    <property type="match status" value="1"/>
</dbReference>
<sequence length="343" mass="36098">MPVEKIALITGANKGIGFAIARQLGEQGIVVLVGARDEVLGKQAADALAGDGITAVPLRLDVTDPASVAEAAREIERRYGRLDILVNNAGVAGGFSGASSEATAADLREVYETNVFGVVTVTHALLPLLRLSPAGRVVNLSSHVGSLTLNSNPGSPLAGLDMIAYQSSKTALNAVTVAYAKELRGTPIKVNAALPGVVATDINHHRGHRTPAEGAVIAVRLALLDEAGPSGACLADDEPFRGSAERHQQRRGMAVLQITISDLQTILHQCAGEAEDALPLEQAPDRPFDELGYDSLALLETHSRIERDFGVELSEDEVGLMNTARELVDFVNSLLQLKVMSAV</sequence>
<evidence type="ECO:0000256" key="2">
    <source>
        <dbReference type="ARBA" id="ARBA00022450"/>
    </source>
</evidence>
<dbReference type="InterPro" id="IPR009081">
    <property type="entry name" value="PP-bd_ACP"/>
</dbReference>
<dbReference type="EMBL" id="JBBKAM010000002">
    <property type="protein sequence ID" value="MEJ8644285.1"/>
    <property type="molecule type" value="Genomic_DNA"/>
</dbReference>
<dbReference type="SMART" id="SM00823">
    <property type="entry name" value="PKS_PP"/>
    <property type="match status" value="1"/>
</dbReference>
<dbReference type="PROSITE" id="PS50075">
    <property type="entry name" value="CARRIER"/>
    <property type="match status" value="1"/>
</dbReference>